<dbReference type="EMBL" id="BMMU01000090">
    <property type="protein sequence ID" value="GGJ72347.1"/>
    <property type="molecule type" value="Genomic_DNA"/>
</dbReference>
<dbReference type="InterPro" id="IPR036388">
    <property type="entry name" value="WH-like_DNA-bd_sf"/>
</dbReference>
<dbReference type="Proteomes" id="UP000625682">
    <property type="component" value="Unassembled WGS sequence"/>
</dbReference>
<organism evidence="1 2">
    <name type="scientific">Streptomyces lacrimifluminis</name>
    <dbReference type="NCBI Taxonomy" id="1500077"/>
    <lineage>
        <taxon>Bacteria</taxon>
        <taxon>Bacillati</taxon>
        <taxon>Actinomycetota</taxon>
        <taxon>Actinomycetes</taxon>
        <taxon>Kitasatosporales</taxon>
        <taxon>Streptomycetaceae</taxon>
        <taxon>Streptomyces</taxon>
    </lineage>
</organism>
<protein>
    <submittedName>
        <fullName evidence="1">Uncharacterized protein</fullName>
    </submittedName>
</protein>
<reference evidence="1" key="2">
    <citation type="submission" date="2020-09" db="EMBL/GenBank/DDBJ databases">
        <authorList>
            <person name="Sun Q."/>
            <person name="Zhou Y."/>
        </authorList>
    </citation>
    <scope>NUCLEOTIDE SEQUENCE</scope>
    <source>
        <strain evidence="1">CGMCC 4.7272</strain>
    </source>
</reference>
<evidence type="ECO:0000313" key="1">
    <source>
        <dbReference type="EMBL" id="GGJ72347.1"/>
    </source>
</evidence>
<accession>A0A917UPH3</accession>
<proteinExistence type="predicted"/>
<dbReference type="Gene3D" id="1.10.10.10">
    <property type="entry name" value="Winged helix-like DNA-binding domain superfamily/Winged helix DNA-binding domain"/>
    <property type="match status" value="1"/>
</dbReference>
<reference evidence="1" key="1">
    <citation type="journal article" date="2014" name="Int. J. Syst. Evol. Microbiol.">
        <title>Complete genome sequence of Corynebacterium casei LMG S-19264T (=DSM 44701T), isolated from a smear-ripened cheese.</title>
        <authorList>
            <consortium name="US DOE Joint Genome Institute (JGI-PGF)"/>
            <person name="Walter F."/>
            <person name="Albersmeier A."/>
            <person name="Kalinowski J."/>
            <person name="Ruckert C."/>
        </authorList>
    </citation>
    <scope>NUCLEOTIDE SEQUENCE</scope>
    <source>
        <strain evidence="1">CGMCC 4.7272</strain>
    </source>
</reference>
<keyword evidence="2" id="KW-1185">Reference proteome</keyword>
<gene>
    <name evidence="1" type="ORF">GCM10012282_81500</name>
</gene>
<evidence type="ECO:0000313" key="2">
    <source>
        <dbReference type="Proteomes" id="UP000625682"/>
    </source>
</evidence>
<dbReference type="AlphaFoldDB" id="A0A917UPH3"/>
<name>A0A917UPH3_9ACTN</name>
<comment type="caution">
    <text evidence="1">The sequence shown here is derived from an EMBL/GenBank/DDBJ whole genome shotgun (WGS) entry which is preliminary data.</text>
</comment>
<sequence length="66" mass="7424">MDGFAISEIGDALDMTHEAVRQNLSCGRARLKTIMLTRWCVIVGEACWSVGGPLFRLERCGRRRGR</sequence>